<feature type="compositionally biased region" description="Acidic residues" evidence="7">
    <location>
        <begin position="674"/>
        <end position="696"/>
    </location>
</feature>
<feature type="compositionally biased region" description="Low complexity" evidence="7">
    <location>
        <begin position="545"/>
        <end position="554"/>
    </location>
</feature>
<keyword evidence="4" id="KW-0157">Chromophore</keyword>
<comment type="cofactor">
    <cofactor evidence="5">
        <name>FAD</name>
        <dbReference type="ChEBI" id="CHEBI:57692"/>
    </cofactor>
    <text evidence="5">Binds 1 FAD per subunit.</text>
</comment>
<accession>A0AA88MQS9</accession>
<dbReference type="GO" id="GO:0071949">
    <property type="term" value="F:FAD binding"/>
    <property type="evidence" value="ECO:0007669"/>
    <property type="project" value="TreeGrafter"/>
</dbReference>
<dbReference type="Gene3D" id="3.40.50.620">
    <property type="entry name" value="HUPs"/>
    <property type="match status" value="1"/>
</dbReference>
<dbReference type="PANTHER" id="PTHR11455">
    <property type="entry name" value="CRYPTOCHROME"/>
    <property type="match status" value="1"/>
</dbReference>
<feature type="compositionally biased region" description="Low complexity" evidence="7">
    <location>
        <begin position="604"/>
        <end position="619"/>
    </location>
</feature>
<dbReference type="PROSITE" id="PS51645">
    <property type="entry name" value="PHR_CRY_ALPHA_BETA"/>
    <property type="match status" value="1"/>
</dbReference>
<dbReference type="Gene3D" id="1.25.40.80">
    <property type="match status" value="1"/>
</dbReference>
<evidence type="ECO:0000256" key="6">
    <source>
        <dbReference type="PIRSR" id="PIRSR602081-2"/>
    </source>
</evidence>
<evidence type="ECO:0000256" key="7">
    <source>
        <dbReference type="SAM" id="MobiDB-lite"/>
    </source>
</evidence>
<dbReference type="InterPro" id="IPR005101">
    <property type="entry name" value="Cryptochr/Photolyase_FAD-bd"/>
</dbReference>
<dbReference type="AlphaFoldDB" id="A0AA88MQS9"/>
<dbReference type="Pfam" id="PF03441">
    <property type="entry name" value="FAD_binding_7"/>
    <property type="match status" value="1"/>
</dbReference>
<name>A0AA88MQS9_CHASR</name>
<keyword evidence="10" id="KW-1185">Reference proteome</keyword>
<feature type="region of interest" description="Disordered" evidence="7">
    <location>
        <begin position="576"/>
        <end position="619"/>
    </location>
</feature>
<feature type="compositionally biased region" description="Low complexity" evidence="7">
    <location>
        <begin position="576"/>
        <end position="588"/>
    </location>
</feature>
<dbReference type="InterPro" id="IPR036155">
    <property type="entry name" value="Crypto/Photolyase_N_sf"/>
</dbReference>
<feature type="site" description="Electron transfer via tryptophanyl radical" evidence="6">
    <location>
        <position position="397"/>
    </location>
</feature>
<comment type="caution">
    <text evidence="9">The sequence shown here is derived from an EMBL/GenBank/DDBJ whole genome shotgun (WGS) entry which is preliminary data.</text>
</comment>
<proteinExistence type="inferred from homology"/>
<dbReference type="SUPFAM" id="SSF48173">
    <property type="entry name" value="Cryptochrome/photolyase FAD-binding domain"/>
    <property type="match status" value="1"/>
</dbReference>
<feature type="binding site" evidence="5">
    <location>
        <begin position="387"/>
        <end position="389"/>
    </location>
    <ligand>
        <name>FAD</name>
        <dbReference type="ChEBI" id="CHEBI:57692"/>
    </ligand>
</feature>
<dbReference type="GO" id="GO:0005737">
    <property type="term" value="C:cytoplasm"/>
    <property type="evidence" value="ECO:0007669"/>
    <property type="project" value="TreeGrafter"/>
</dbReference>
<evidence type="ECO:0000256" key="1">
    <source>
        <dbReference type="ARBA" id="ARBA00005862"/>
    </source>
</evidence>
<dbReference type="InterPro" id="IPR002081">
    <property type="entry name" value="Cryptochrome/DNA_photolyase_1"/>
</dbReference>
<feature type="site" description="Electron transfer via tryptophanyl radical" evidence="6">
    <location>
        <position position="320"/>
    </location>
</feature>
<evidence type="ECO:0000313" key="9">
    <source>
        <dbReference type="EMBL" id="KAK2841759.1"/>
    </source>
</evidence>
<evidence type="ECO:0000259" key="8">
    <source>
        <dbReference type="PROSITE" id="PS51645"/>
    </source>
</evidence>
<dbReference type="GO" id="GO:0045892">
    <property type="term" value="P:negative regulation of DNA-templated transcription"/>
    <property type="evidence" value="ECO:0007669"/>
    <property type="project" value="TreeGrafter"/>
</dbReference>
<gene>
    <name evidence="9" type="ORF">Q5P01_011959</name>
</gene>
<dbReference type="InterPro" id="IPR036134">
    <property type="entry name" value="Crypto/Photolyase_FAD-like_sf"/>
</dbReference>
<dbReference type="FunFam" id="1.10.579.10:FF:000001">
    <property type="entry name" value="Cryptochrome 1"/>
    <property type="match status" value="1"/>
</dbReference>
<dbReference type="SUPFAM" id="SSF52425">
    <property type="entry name" value="Cryptochrome/photolyase, N-terminal domain"/>
    <property type="match status" value="1"/>
</dbReference>
<dbReference type="GO" id="GO:0005634">
    <property type="term" value="C:nucleus"/>
    <property type="evidence" value="ECO:0007669"/>
    <property type="project" value="TreeGrafter"/>
</dbReference>
<dbReference type="EMBL" id="JAUPFM010000009">
    <property type="protein sequence ID" value="KAK2841759.1"/>
    <property type="molecule type" value="Genomic_DNA"/>
</dbReference>
<feature type="region of interest" description="Disordered" evidence="7">
    <location>
        <begin position="647"/>
        <end position="705"/>
    </location>
</feature>
<feature type="domain" description="Photolyase/cryptochrome alpha/beta" evidence="8">
    <location>
        <begin position="3"/>
        <end position="132"/>
    </location>
</feature>
<organism evidence="9 10">
    <name type="scientific">Channa striata</name>
    <name type="common">Snakehead murrel</name>
    <name type="synonym">Ophicephalus striatus</name>
    <dbReference type="NCBI Taxonomy" id="64152"/>
    <lineage>
        <taxon>Eukaryota</taxon>
        <taxon>Metazoa</taxon>
        <taxon>Chordata</taxon>
        <taxon>Craniata</taxon>
        <taxon>Vertebrata</taxon>
        <taxon>Euteleostomi</taxon>
        <taxon>Actinopterygii</taxon>
        <taxon>Neopterygii</taxon>
        <taxon>Teleostei</taxon>
        <taxon>Neoteleostei</taxon>
        <taxon>Acanthomorphata</taxon>
        <taxon>Anabantaria</taxon>
        <taxon>Anabantiformes</taxon>
        <taxon>Channoidei</taxon>
        <taxon>Channidae</taxon>
        <taxon>Channa</taxon>
    </lineage>
</organism>
<feature type="region of interest" description="Disordered" evidence="7">
    <location>
        <begin position="509"/>
        <end position="561"/>
    </location>
</feature>
<comment type="similarity">
    <text evidence="1">Belongs to the DNA photolyase class-1 family.</text>
</comment>
<keyword evidence="2 5" id="KW-0285">Flavoprotein</keyword>
<feature type="binding site" evidence="5">
    <location>
        <begin position="289"/>
        <end position="296"/>
    </location>
    <ligand>
        <name>FAD</name>
        <dbReference type="ChEBI" id="CHEBI:57692"/>
    </ligand>
</feature>
<evidence type="ECO:0000256" key="2">
    <source>
        <dbReference type="ARBA" id="ARBA00022630"/>
    </source>
</evidence>
<protein>
    <recommendedName>
        <fullName evidence="8">Photolyase/cryptochrome alpha/beta domain-containing protein</fullName>
    </recommendedName>
</protein>
<dbReference type="InterPro" id="IPR014729">
    <property type="entry name" value="Rossmann-like_a/b/a_fold"/>
</dbReference>
<evidence type="ECO:0000313" key="10">
    <source>
        <dbReference type="Proteomes" id="UP001187415"/>
    </source>
</evidence>
<dbReference type="PANTHER" id="PTHR11455:SF15">
    <property type="entry name" value="CRYPTOCHROME-2"/>
    <property type="match status" value="1"/>
</dbReference>
<evidence type="ECO:0000256" key="5">
    <source>
        <dbReference type="PIRSR" id="PIRSR602081-1"/>
    </source>
</evidence>
<keyword evidence="3 5" id="KW-0274">FAD</keyword>
<dbReference type="GO" id="GO:0032922">
    <property type="term" value="P:circadian regulation of gene expression"/>
    <property type="evidence" value="ECO:0007669"/>
    <property type="project" value="TreeGrafter"/>
</dbReference>
<dbReference type="InterPro" id="IPR006050">
    <property type="entry name" value="DNA_photolyase_N"/>
</dbReference>
<dbReference type="Gene3D" id="1.10.579.10">
    <property type="entry name" value="DNA Cyclobutane Dipyrimidine Photolyase, subunit A, domain 3"/>
    <property type="match status" value="1"/>
</dbReference>
<evidence type="ECO:0000256" key="3">
    <source>
        <dbReference type="ARBA" id="ARBA00022827"/>
    </source>
</evidence>
<sequence>MVVNSVHWFRKGLRLHDNPALQEALSGADTVRCVYILDPWFAGAANVGINRWRFLLEALEDLDSSLKKLNSRLFVVRGQPTDVFPRLFKEWKVTRLTFECDPEPYGKERDGAIIKMAQEFGVETIVRNSHTLYNLDRIIEMNNNSPPLTFKRFQAIVSRLELPRRPLLPVTQQQMDKCHTKIADNHDQLYSIPSLEELGFRTEGLPPAVWHGGESEALDRLNKHLDKKVWVANFEYSRVNTCSLYASPTGLSPYLRFGCLSCRVLYYNLRELYMKLRKRCSPPLSLFGQLLWREFFYTAATNNPNFDRMEGNPICVQIPWDQNPEALAKWAEGRTGFPWIDAIMTQLRQEGWIHHLARHAVACFLTRGDLWISWESGMKVFEELLLDADWSVNAGSWMWLSCSAFFQQFFHCYCPVGFGRRTDPSGDYIRHYVPILKDYPNRYIYEPWNAPEAVQKAANCVVGVDYPKPMVNHAESSRLNIERMKQVYQQLSHYRGLSLLASVPTIQEEAEPPMTDESQTSSGPDSPLRVPANSEAAGCSTAPDSSTVCPSSSSAQCPEPGDSVNNCVPLTRYTSSSSHITSTSTSHSLPTAACPSTSSALAQSPLSKSKPSSASPSCSTLSTFPCPAMTPTQTSCLGQRRKGLARKVRRSQRPCGRQCGIPPSKVGGGKTVEEEREEAGAEETMEAEAEQDERMEEDTVKQEGV</sequence>
<dbReference type="GO" id="GO:0043153">
    <property type="term" value="P:entrainment of circadian clock by photoperiod"/>
    <property type="evidence" value="ECO:0007669"/>
    <property type="project" value="TreeGrafter"/>
</dbReference>
<evidence type="ECO:0000256" key="4">
    <source>
        <dbReference type="ARBA" id="ARBA00022991"/>
    </source>
</evidence>
<feature type="site" description="Electron transfer via tryptophanyl radical" evidence="6">
    <location>
        <position position="374"/>
    </location>
</feature>
<dbReference type="Pfam" id="PF00875">
    <property type="entry name" value="DNA_photolyase"/>
    <property type="match status" value="1"/>
</dbReference>
<dbReference type="GO" id="GO:0003677">
    <property type="term" value="F:DNA binding"/>
    <property type="evidence" value="ECO:0007669"/>
    <property type="project" value="TreeGrafter"/>
</dbReference>
<reference evidence="9" key="1">
    <citation type="submission" date="2023-07" db="EMBL/GenBank/DDBJ databases">
        <title>Chromosome-level Genome Assembly of Striped Snakehead (Channa striata).</title>
        <authorList>
            <person name="Liu H."/>
        </authorList>
    </citation>
    <scope>NUCLEOTIDE SEQUENCE</scope>
    <source>
        <strain evidence="9">Gz</strain>
        <tissue evidence="9">Muscle</tissue>
    </source>
</reference>
<dbReference type="Proteomes" id="UP001187415">
    <property type="component" value="Unassembled WGS sequence"/>
</dbReference>